<dbReference type="HAMAP" id="MF_00649">
    <property type="entry name" value="DNA_gyrase_inhibitor_YacG"/>
    <property type="match status" value="1"/>
</dbReference>
<evidence type="ECO:0000313" key="4">
    <source>
        <dbReference type="EMBL" id="MDP4529159.1"/>
    </source>
</evidence>
<feature type="binding site" evidence="3">
    <location>
        <position position="31"/>
    </location>
    <ligand>
        <name>Zn(2+)</name>
        <dbReference type="ChEBI" id="CHEBI:29105"/>
    </ligand>
</feature>
<dbReference type="PANTHER" id="PTHR36150:SF1">
    <property type="entry name" value="DNA GYRASE INHIBITOR YACG"/>
    <property type="match status" value="1"/>
</dbReference>
<evidence type="ECO:0000313" key="5">
    <source>
        <dbReference type="Proteomes" id="UP001236258"/>
    </source>
</evidence>
<evidence type="ECO:0000256" key="1">
    <source>
        <dbReference type="ARBA" id="ARBA00022723"/>
    </source>
</evidence>
<reference evidence="4 5" key="1">
    <citation type="submission" date="2023-08" db="EMBL/GenBank/DDBJ databases">
        <authorList>
            <person name="Joshi A."/>
            <person name="Thite S."/>
        </authorList>
    </citation>
    <scope>NUCLEOTIDE SEQUENCE [LARGE SCALE GENOMIC DNA]</scope>
    <source>
        <strain evidence="4 5">1E1</strain>
    </source>
</reference>
<keyword evidence="2 3" id="KW-0862">Zinc</keyword>
<sequence>MKQPTVDCPVCQSKVVFSPESPFRPFCSERCKLIDLGDWAAENHRIPDKSPVNPELGEAYLAELEAEMMEQDNAFFKD</sequence>
<comment type="subunit">
    <text evidence="3">Interacts with GyrB.</text>
</comment>
<evidence type="ECO:0000256" key="3">
    <source>
        <dbReference type="HAMAP-Rule" id="MF_00649"/>
    </source>
</evidence>
<feature type="binding site" evidence="3">
    <location>
        <position position="11"/>
    </location>
    <ligand>
        <name>Zn(2+)</name>
        <dbReference type="ChEBI" id="CHEBI:29105"/>
    </ligand>
</feature>
<dbReference type="RefSeq" id="WP_305945262.1">
    <property type="nucleotide sequence ID" value="NZ_JAUZVY010000003.1"/>
</dbReference>
<name>A0ABT9GQC6_9GAMM</name>
<dbReference type="InterPro" id="IPR013088">
    <property type="entry name" value="Znf_NHR/GATA"/>
</dbReference>
<dbReference type="NCBIfam" id="NF001638">
    <property type="entry name" value="PRK00418.1"/>
    <property type="match status" value="1"/>
</dbReference>
<feature type="binding site" evidence="3">
    <location>
        <position position="8"/>
    </location>
    <ligand>
        <name>Zn(2+)</name>
        <dbReference type="ChEBI" id="CHEBI:29105"/>
    </ligand>
</feature>
<dbReference type="Gene3D" id="3.30.50.10">
    <property type="entry name" value="Erythroid Transcription Factor GATA-1, subunit A"/>
    <property type="match status" value="1"/>
</dbReference>
<keyword evidence="5" id="KW-1185">Reference proteome</keyword>
<comment type="function">
    <text evidence="3">Inhibits all the catalytic activities of DNA gyrase by preventing its interaction with DNA. Acts by binding directly to the C-terminal domain of GyrB, which probably disrupts DNA binding by the gyrase.</text>
</comment>
<gene>
    <name evidence="3 4" type="primary">yacG</name>
    <name evidence="4" type="ORF">Q3O59_08965</name>
</gene>
<dbReference type="SUPFAM" id="SSF57716">
    <property type="entry name" value="Glucocorticoid receptor-like (DNA-binding domain)"/>
    <property type="match status" value="1"/>
</dbReference>
<evidence type="ECO:0000256" key="2">
    <source>
        <dbReference type="ARBA" id="ARBA00022833"/>
    </source>
</evidence>
<comment type="cofactor">
    <cofactor evidence="3">
        <name>Zn(2+)</name>
        <dbReference type="ChEBI" id="CHEBI:29105"/>
    </cofactor>
    <text evidence="3">Binds 1 zinc ion.</text>
</comment>
<dbReference type="Proteomes" id="UP001236258">
    <property type="component" value="Unassembled WGS sequence"/>
</dbReference>
<feature type="binding site" evidence="3">
    <location>
        <position position="27"/>
    </location>
    <ligand>
        <name>Zn(2+)</name>
        <dbReference type="ChEBI" id="CHEBI:29105"/>
    </ligand>
</feature>
<organism evidence="4 5">
    <name type="scientific">Alkalimonas delamerensis</name>
    <dbReference type="NCBI Taxonomy" id="265981"/>
    <lineage>
        <taxon>Bacteria</taxon>
        <taxon>Pseudomonadati</taxon>
        <taxon>Pseudomonadota</taxon>
        <taxon>Gammaproteobacteria</taxon>
        <taxon>Alkalimonas</taxon>
    </lineage>
</organism>
<dbReference type="Pfam" id="PF03884">
    <property type="entry name" value="YacG"/>
    <property type="match status" value="1"/>
</dbReference>
<comment type="similarity">
    <text evidence="3">Belongs to the DNA gyrase inhibitor YacG family.</text>
</comment>
<accession>A0ABT9GQC6</accession>
<comment type="caution">
    <text evidence="4">The sequence shown here is derived from an EMBL/GenBank/DDBJ whole genome shotgun (WGS) entry which is preliminary data.</text>
</comment>
<dbReference type="InterPro" id="IPR005584">
    <property type="entry name" value="DNA_gyrase_inhibitor_YacG"/>
</dbReference>
<dbReference type="EMBL" id="JAUZVY010000003">
    <property type="protein sequence ID" value="MDP4529159.1"/>
    <property type="molecule type" value="Genomic_DNA"/>
</dbReference>
<dbReference type="PANTHER" id="PTHR36150">
    <property type="entry name" value="DNA GYRASE INHIBITOR YACG"/>
    <property type="match status" value="1"/>
</dbReference>
<protein>
    <recommendedName>
        <fullName evidence="3">DNA gyrase inhibitor YacG</fullName>
    </recommendedName>
</protein>
<proteinExistence type="inferred from homology"/>
<keyword evidence="1 3" id="KW-0479">Metal-binding</keyword>